<organism evidence="1 2">
    <name type="scientific">Mycena rosella</name>
    <name type="common">Pink bonnet</name>
    <name type="synonym">Agaricus rosellus</name>
    <dbReference type="NCBI Taxonomy" id="1033263"/>
    <lineage>
        <taxon>Eukaryota</taxon>
        <taxon>Fungi</taxon>
        <taxon>Dikarya</taxon>
        <taxon>Basidiomycota</taxon>
        <taxon>Agaricomycotina</taxon>
        <taxon>Agaricomycetes</taxon>
        <taxon>Agaricomycetidae</taxon>
        <taxon>Agaricales</taxon>
        <taxon>Marasmiineae</taxon>
        <taxon>Mycenaceae</taxon>
        <taxon>Mycena</taxon>
    </lineage>
</organism>
<accession>A0AAD7G4P8</accession>
<gene>
    <name evidence="1" type="ORF">B0H17DRAFT_1146610</name>
</gene>
<proteinExistence type="predicted"/>
<sequence length="238" mass="26572">MHVFTQKEAEHKSYIIGDYKSKCSANRAARNQPEVGDERRDFLSDIGPWLPQFSLNDPWRSTGTLLVLKQSPSCVQDIGPVCFKQDIDRITVDLQTELSARYLQGLDDERRRTSDSGEVMRQGSDMPAATICMSAALPLRVAMSTATPLERQVCYCRSSGSPAAICDSLRQQRHFPPAPIFTIKSLPAGSGIRVNYSRPFRGCKTSQRRVQITRPSSLGEIKFDVADSPGYLPSWLFP</sequence>
<comment type="caution">
    <text evidence="1">The sequence shown here is derived from an EMBL/GenBank/DDBJ whole genome shotgun (WGS) entry which is preliminary data.</text>
</comment>
<dbReference type="Proteomes" id="UP001221757">
    <property type="component" value="Unassembled WGS sequence"/>
</dbReference>
<evidence type="ECO:0000313" key="2">
    <source>
        <dbReference type="Proteomes" id="UP001221757"/>
    </source>
</evidence>
<reference evidence="1" key="1">
    <citation type="submission" date="2023-03" db="EMBL/GenBank/DDBJ databases">
        <title>Massive genome expansion in bonnet fungi (Mycena s.s.) driven by repeated elements and novel gene families across ecological guilds.</title>
        <authorList>
            <consortium name="Lawrence Berkeley National Laboratory"/>
            <person name="Harder C.B."/>
            <person name="Miyauchi S."/>
            <person name="Viragh M."/>
            <person name="Kuo A."/>
            <person name="Thoen E."/>
            <person name="Andreopoulos B."/>
            <person name="Lu D."/>
            <person name="Skrede I."/>
            <person name="Drula E."/>
            <person name="Henrissat B."/>
            <person name="Morin E."/>
            <person name="Kohler A."/>
            <person name="Barry K."/>
            <person name="LaButti K."/>
            <person name="Morin E."/>
            <person name="Salamov A."/>
            <person name="Lipzen A."/>
            <person name="Mereny Z."/>
            <person name="Hegedus B."/>
            <person name="Baldrian P."/>
            <person name="Stursova M."/>
            <person name="Weitz H."/>
            <person name="Taylor A."/>
            <person name="Grigoriev I.V."/>
            <person name="Nagy L.G."/>
            <person name="Martin F."/>
            <person name="Kauserud H."/>
        </authorList>
    </citation>
    <scope>NUCLEOTIDE SEQUENCE</scope>
    <source>
        <strain evidence="1">CBHHK067</strain>
    </source>
</reference>
<protein>
    <submittedName>
        <fullName evidence="1">Uncharacterized protein</fullName>
    </submittedName>
</protein>
<dbReference type="EMBL" id="JARKIE010000316">
    <property type="protein sequence ID" value="KAJ7654866.1"/>
    <property type="molecule type" value="Genomic_DNA"/>
</dbReference>
<keyword evidence="2" id="KW-1185">Reference proteome</keyword>
<name>A0AAD7G4P8_MYCRO</name>
<evidence type="ECO:0000313" key="1">
    <source>
        <dbReference type="EMBL" id="KAJ7654866.1"/>
    </source>
</evidence>
<dbReference type="AlphaFoldDB" id="A0AAD7G4P8"/>